<sequence>MSDYHGDLNTKVMNTASTRVFGQESEAPVMGQEVHQMEGVREHVSSFLKTGMEPGKQFKTLEPSAPLLGSTAQTDGTGRLLRPDGTASRINVVILEGKREPGEDGGDPAAQCISYFALGVENADGTTAYASTFMPSAGLTVCGQDMRVYALFFTDRVCSQPLMPAWPFADMAAADPGFLRRLAHDFSGLPQLCTDIWDEMAPHAMEARTSDKRKQELLKGTPYMLHPMETAKQLVPHKQLGVAPQLLAPVETFPGYWSQCNMRFLDPEDNWKPLQGYRGNLDELQAKASEALEKLHLSGAVHGKLLPDHVYVRTDGASPSSREAPEEVLFINLTWTGKDGANRFPAQQQRYPAGTPMEQQHDRQQLQQIIEQCRS</sequence>
<dbReference type="EMBL" id="CAXHTA020000010">
    <property type="protein sequence ID" value="CAL5224375.1"/>
    <property type="molecule type" value="Genomic_DNA"/>
</dbReference>
<evidence type="ECO:0000313" key="1">
    <source>
        <dbReference type="EMBL" id="CAL5224375.1"/>
    </source>
</evidence>
<organism evidence="1 2">
    <name type="scientific">Coccomyxa viridis</name>
    <dbReference type="NCBI Taxonomy" id="1274662"/>
    <lineage>
        <taxon>Eukaryota</taxon>
        <taxon>Viridiplantae</taxon>
        <taxon>Chlorophyta</taxon>
        <taxon>core chlorophytes</taxon>
        <taxon>Trebouxiophyceae</taxon>
        <taxon>Trebouxiophyceae incertae sedis</taxon>
        <taxon>Coccomyxaceae</taxon>
        <taxon>Coccomyxa</taxon>
    </lineage>
</organism>
<dbReference type="Proteomes" id="UP001497392">
    <property type="component" value="Unassembled WGS sequence"/>
</dbReference>
<proteinExistence type="predicted"/>
<comment type="caution">
    <text evidence="1">The sequence shown here is derived from an EMBL/GenBank/DDBJ whole genome shotgun (WGS) entry which is preliminary data.</text>
</comment>
<accession>A0ABP1FWV2</accession>
<gene>
    <name evidence="1" type="primary">g7050</name>
    <name evidence="1" type="ORF">VP750_LOCUS6034</name>
</gene>
<name>A0ABP1FWV2_9CHLO</name>
<protein>
    <submittedName>
        <fullName evidence="1">G7050 protein</fullName>
    </submittedName>
</protein>
<reference evidence="1 2" key="1">
    <citation type="submission" date="2024-06" db="EMBL/GenBank/DDBJ databases">
        <authorList>
            <person name="Kraege A."/>
            <person name="Thomma B."/>
        </authorList>
    </citation>
    <scope>NUCLEOTIDE SEQUENCE [LARGE SCALE GENOMIC DNA]</scope>
</reference>
<keyword evidence="2" id="KW-1185">Reference proteome</keyword>
<evidence type="ECO:0000313" key="2">
    <source>
        <dbReference type="Proteomes" id="UP001497392"/>
    </source>
</evidence>